<proteinExistence type="predicted"/>
<reference evidence="1" key="1">
    <citation type="submission" date="2023-04" db="EMBL/GenBank/DDBJ databases">
        <title>The human skin virome in hidradenitis suppurativa patients.</title>
        <authorList>
            <person name="Jansen D."/>
        </authorList>
    </citation>
    <scope>NUCLEOTIDE SEQUENCE</scope>
    <source>
        <strain evidence="1">VC4_HSPhageC</strain>
    </source>
</reference>
<protein>
    <submittedName>
        <fullName evidence="1">Uncharacterized protein</fullName>
    </submittedName>
</protein>
<name>A0AA49X5K3_9VIRU</name>
<dbReference type="SUPFAM" id="SSF56399">
    <property type="entry name" value="ADP-ribosylation"/>
    <property type="match status" value="1"/>
</dbReference>
<accession>A0AA49X5K3</accession>
<dbReference type="EMBL" id="OQ890326">
    <property type="protein sequence ID" value="WLJ26401.1"/>
    <property type="molecule type" value="Genomic_DNA"/>
</dbReference>
<evidence type="ECO:0000313" key="1">
    <source>
        <dbReference type="EMBL" id="WLJ26401.1"/>
    </source>
</evidence>
<organism evidence="1">
    <name type="scientific">Firmicutes phage HS18</name>
    <dbReference type="NCBI Taxonomy" id="3056396"/>
    <lineage>
        <taxon>Viruses</taxon>
    </lineage>
</organism>
<sequence length="62" mass="7044">MQIFEINTSDKNIFIGDMQWLNGTTVITAHENSIKYWSGTLSDNPKIEILVKPPIKIGLKIQ</sequence>